<evidence type="ECO:0000313" key="1">
    <source>
        <dbReference type="EMBL" id="KAJ8682000.1"/>
    </source>
</evidence>
<protein>
    <submittedName>
        <fullName evidence="1">Uncharacterized protein</fullName>
    </submittedName>
</protein>
<dbReference type="Proteomes" id="UP001239111">
    <property type="component" value="Chromosome 1"/>
</dbReference>
<organism evidence="1 2">
    <name type="scientific">Eretmocerus hayati</name>
    <dbReference type="NCBI Taxonomy" id="131215"/>
    <lineage>
        <taxon>Eukaryota</taxon>
        <taxon>Metazoa</taxon>
        <taxon>Ecdysozoa</taxon>
        <taxon>Arthropoda</taxon>
        <taxon>Hexapoda</taxon>
        <taxon>Insecta</taxon>
        <taxon>Pterygota</taxon>
        <taxon>Neoptera</taxon>
        <taxon>Endopterygota</taxon>
        <taxon>Hymenoptera</taxon>
        <taxon>Apocrita</taxon>
        <taxon>Proctotrupomorpha</taxon>
        <taxon>Chalcidoidea</taxon>
        <taxon>Aphelinidae</taxon>
        <taxon>Aphelininae</taxon>
        <taxon>Eretmocerus</taxon>
    </lineage>
</organism>
<gene>
    <name evidence="1" type="ORF">QAD02_017792</name>
</gene>
<name>A0ACC2PEK7_9HYME</name>
<keyword evidence="2" id="KW-1185">Reference proteome</keyword>
<reference evidence="1" key="1">
    <citation type="submission" date="2023-04" db="EMBL/GenBank/DDBJ databases">
        <title>A chromosome-level genome assembly of the parasitoid wasp Eretmocerus hayati.</title>
        <authorList>
            <person name="Zhong Y."/>
            <person name="Liu S."/>
            <person name="Liu Y."/>
        </authorList>
    </citation>
    <scope>NUCLEOTIDE SEQUENCE</scope>
    <source>
        <strain evidence="1">ZJU_SS_LIU_2023</strain>
    </source>
</reference>
<evidence type="ECO:0000313" key="2">
    <source>
        <dbReference type="Proteomes" id="UP001239111"/>
    </source>
</evidence>
<accession>A0ACC2PEK7</accession>
<comment type="caution">
    <text evidence="1">The sequence shown here is derived from an EMBL/GenBank/DDBJ whole genome shotgun (WGS) entry which is preliminary data.</text>
</comment>
<sequence>MKSPIIFFILVLATIAAAFHHDPLLFHFAQALEGEHDLGVNMEGVANGINRMDLIDVQDDYVENDDDDESIIIDHFNHALVGPYNVDNEDDELVRIFDEAIENELEIETRRRRFRERRFIQRSLRHASDPFDVDPESFRRLYR</sequence>
<dbReference type="EMBL" id="CM056741">
    <property type="protein sequence ID" value="KAJ8682000.1"/>
    <property type="molecule type" value="Genomic_DNA"/>
</dbReference>
<proteinExistence type="predicted"/>